<evidence type="ECO:0000313" key="1">
    <source>
        <dbReference type="EMBL" id="SUQ19941.1"/>
    </source>
</evidence>
<sequence length="41" mass="4666">MSLSIGPLSLVKQVCHTVNLIQKNFISVSCQRYIFDEILVK</sequence>
<gene>
    <name evidence="1" type="ORF">SAMN05661053_1189</name>
</gene>
<organism evidence="1 2">
    <name type="scientific">Fibrobacter succinogenes</name>
    <name type="common">Bacteroides succinogenes</name>
    <dbReference type="NCBI Taxonomy" id="833"/>
    <lineage>
        <taxon>Bacteria</taxon>
        <taxon>Pseudomonadati</taxon>
        <taxon>Fibrobacterota</taxon>
        <taxon>Fibrobacteria</taxon>
        <taxon>Fibrobacterales</taxon>
        <taxon>Fibrobacteraceae</taxon>
        <taxon>Fibrobacter</taxon>
    </lineage>
</organism>
<dbReference type="Proteomes" id="UP000255423">
    <property type="component" value="Unassembled WGS sequence"/>
</dbReference>
<protein>
    <submittedName>
        <fullName evidence="1">Uncharacterized protein</fullName>
    </submittedName>
</protein>
<evidence type="ECO:0000313" key="2">
    <source>
        <dbReference type="Proteomes" id="UP000255423"/>
    </source>
</evidence>
<dbReference type="AlphaFoldDB" id="A0A380RXA9"/>
<accession>A0A380RXA9</accession>
<proteinExistence type="predicted"/>
<reference evidence="1 2" key="1">
    <citation type="submission" date="2017-08" db="EMBL/GenBank/DDBJ databases">
        <authorList>
            <person name="de Groot N.N."/>
        </authorList>
    </citation>
    <scope>NUCLEOTIDE SEQUENCE [LARGE SCALE GENOMIC DNA]</scope>
    <source>
        <strain evidence="1 2">HM2</strain>
    </source>
</reference>
<dbReference type="EMBL" id="UHJL01000001">
    <property type="protein sequence ID" value="SUQ19941.1"/>
    <property type="molecule type" value="Genomic_DNA"/>
</dbReference>
<name>A0A380RXA9_FIBSU</name>